<evidence type="ECO:0000313" key="2">
    <source>
        <dbReference type="EMBL" id="KIY21389.1"/>
    </source>
</evidence>
<name>A0A0D6Z6K6_9BACI</name>
<evidence type="ECO:0000313" key="3">
    <source>
        <dbReference type="Proteomes" id="UP000032512"/>
    </source>
</evidence>
<dbReference type="AlphaFoldDB" id="A0A0D6Z6K6"/>
<dbReference type="InterPro" id="IPR001296">
    <property type="entry name" value="Glyco_trans_1"/>
</dbReference>
<protein>
    <submittedName>
        <fullName evidence="2">Glycosyl transferase family 1</fullName>
    </submittedName>
</protein>
<comment type="caution">
    <text evidence="2">The sequence shown here is derived from an EMBL/GenBank/DDBJ whole genome shotgun (WGS) entry which is preliminary data.</text>
</comment>
<dbReference type="Gene3D" id="3.40.50.2000">
    <property type="entry name" value="Glycogen Phosphorylase B"/>
    <property type="match status" value="2"/>
</dbReference>
<proteinExistence type="predicted"/>
<organism evidence="2 3">
    <name type="scientific">Mesobacillus subterraneus</name>
    <dbReference type="NCBI Taxonomy" id="285983"/>
    <lineage>
        <taxon>Bacteria</taxon>
        <taxon>Bacillati</taxon>
        <taxon>Bacillota</taxon>
        <taxon>Bacilli</taxon>
        <taxon>Bacillales</taxon>
        <taxon>Bacillaceae</taxon>
        <taxon>Mesobacillus</taxon>
    </lineage>
</organism>
<sequence>MKVLFVFYVPSGGVETLNRQRAAALKKKNIQCDFLYFENKRDTINHHDGNVFIAKKDDEIQKILLAGNYQAVIVISDFYSLSKYRAWGYKGPLVLEIQGLGSKEGARNFFVMASHSIQKYADGLLTPCTPHIDRLIEEFFPNKKKFSFNNCFDSEKFSYRQIKKAKGPIIGWVGRLEENKNWTEFIEIGNKLVKAKKDLLLFMFEDPSLSTPQERVRFQQKVIDYRLSDQLVTLQNIPNHQMADYYSIIGDSGGFLCSTSKVEGAPYSILEAMSCRCPILTTDSDGVRSSVIHNYTGKYYAIGNIQDAIKEGTELMNDLPLREQIRENGVKHLKENFSLEKYAENFEKMLKDLGVG</sequence>
<dbReference type="GO" id="GO:0016757">
    <property type="term" value="F:glycosyltransferase activity"/>
    <property type="evidence" value="ECO:0007669"/>
    <property type="project" value="InterPro"/>
</dbReference>
<dbReference type="SUPFAM" id="SSF53756">
    <property type="entry name" value="UDP-Glycosyltransferase/glycogen phosphorylase"/>
    <property type="match status" value="1"/>
</dbReference>
<feature type="domain" description="Glycosyl transferase family 1" evidence="1">
    <location>
        <begin position="160"/>
        <end position="331"/>
    </location>
</feature>
<accession>A0A0D6Z6K6</accession>
<reference evidence="2 3" key="1">
    <citation type="submission" date="2015-01" db="EMBL/GenBank/DDBJ databases">
        <title>Draft genome sequences of the supercritical CO2 tolerant bacteria Bacillus subterraneus MITOT1 and Bacillus cereus MIT0214.</title>
        <authorList>
            <person name="Peet K.C."/>
            <person name="Thompson J.R."/>
        </authorList>
    </citation>
    <scope>NUCLEOTIDE SEQUENCE [LARGE SCALE GENOMIC DNA]</scope>
    <source>
        <strain evidence="2 3">MITOT1</strain>
    </source>
</reference>
<dbReference type="RefSeq" id="WP_044394589.1">
    <property type="nucleotide sequence ID" value="NZ_JXIQ01000108.1"/>
</dbReference>
<dbReference type="CDD" id="cd03801">
    <property type="entry name" value="GT4_PimA-like"/>
    <property type="match status" value="1"/>
</dbReference>
<keyword evidence="3" id="KW-1185">Reference proteome</keyword>
<gene>
    <name evidence="2" type="ORF">UB32_13960</name>
</gene>
<keyword evidence="2" id="KW-0808">Transferase</keyword>
<dbReference type="PATRIC" id="fig|285983.3.peg.1644"/>
<dbReference type="PANTHER" id="PTHR12526">
    <property type="entry name" value="GLYCOSYLTRANSFERASE"/>
    <property type="match status" value="1"/>
</dbReference>
<dbReference type="Proteomes" id="UP000032512">
    <property type="component" value="Unassembled WGS sequence"/>
</dbReference>
<evidence type="ECO:0000259" key="1">
    <source>
        <dbReference type="Pfam" id="PF00534"/>
    </source>
</evidence>
<dbReference type="OrthoDB" id="158463at2"/>
<dbReference type="EMBL" id="JXIQ01000108">
    <property type="protein sequence ID" value="KIY21389.1"/>
    <property type="molecule type" value="Genomic_DNA"/>
</dbReference>
<dbReference type="Pfam" id="PF00534">
    <property type="entry name" value="Glycos_transf_1"/>
    <property type="match status" value="1"/>
</dbReference>